<reference evidence="1 2" key="1">
    <citation type="submission" date="2017-04" db="EMBL/GenBank/DDBJ databases">
        <authorList>
            <person name="Afonso C.L."/>
            <person name="Miller P.J."/>
            <person name="Scott M.A."/>
            <person name="Spackman E."/>
            <person name="Goraichik I."/>
            <person name="Dimitrov K.M."/>
            <person name="Suarez D.L."/>
            <person name="Swayne D.E."/>
        </authorList>
    </citation>
    <scope>NUCLEOTIDE SEQUENCE [LARGE SCALE GENOMIC DNA]</scope>
    <source>
        <strain evidence="1 2">DSM 5090</strain>
    </source>
</reference>
<dbReference type="Gene3D" id="3.10.450.50">
    <property type="match status" value="1"/>
</dbReference>
<gene>
    <name evidence="1" type="ORF">SAMN04488500_10650</name>
</gene>
<name>A0A1W2AQP2_9FIRM</name>
<dbReference type="AlphaFoldDB" id="A0A1W2AQP2"/>
<dbReference type="InterPro" id="IPR004027">
    <property type="entry name" value="SEC_C_motif"/>
</dbReference>
<protein>
    <submittedName>
        <fullName evidence="1">SEC-C motif-containing protein</fullName>
    </submittedName>
</protein>
<keyword evidence="2" id="KW-1185">Reference proteome</keyword>
<dbReference type="STRING" id="112901.SAMN04488500_10650"/>
<sequence length="276" mass="31650">MDYKSISSNNFCPCMSGKKYKKCCEPIIDIIKVLPGVRIDEQYALKDVLANSETFRSFYNSERDKIKNFIFWCIDPNLNAQMRTASMSMQGDPVVSIYIIIIKKAPIAAEDAFDVAHELQHLICADEGYCSIGWLDQKYSRSNFASLIANITNDPTVNSRLAKFGFDLWAYYDKACSLQKGYFGKCNDNNISDQRQLIPLYLQKALDWDVACKISKRSNNDFLNWFDNQYPISSAEARKKLEEIKQMGYDTPEKSQYILKNIIKSLGLDNILHVSN</sequence>
<dbReference type="Proteomes" id="UP000192738">
    <property type="component" value="Unassembled WGS sequence"/>
</dbReference>
<accession>A0A1W2AQP2</accession>
<evidence type="ECO:0000313" key="2">
    <source>
        <dbReference type="Proteomes" id="UP000192738"/>
    </source>
</evidence>
<dbReference type="SUPFAM" id="SSF103642">
    <property type="entry name" value="Sec-C motif"/>
    <property type="match status" value="1"/>
</dbReference>
<dbReference type="Pfam" id="PF02810">
    <property type="entry name" value="SEC-C"/>
    <property type="match status" value="1"/>
</dbReference>
<dbReference type="EMBL" id="FWXI01000006">
    <property type="protein sequence ID" value="SMC63026.1"/>
    <property type="molecule type" value="Genomic_DNA"/>
</dbReference>
<proteinExistence type="predicted"/>
<dbReference type="RefSeq" id="WP_176215441.1">
    <property type="nucleotide sequence ID" value="NZ_CP155572.1"/>
</dbReference>
<organism evidence="1 2">
    <name type="scientific">Sporomusa malonica</name>
    <dbReference type="NCBI Taxonomy" id="112901"/>
    <lineage>
        <taxon>Bacteria</taxon>
        <taxon>Bacillati</taxon>
        <taxon>Bacillota</taxon>
        <taxon>Negativicutes</taxon>
        <taxon>Selenomonadales</taxon>
        <taxon>Sporomusaceae</taxon>
        <taxon>Sporomusa</taxon>
    </lineage>
</organism>
<evidence type="ECO:0000313" key="1">
    <source>
        <dbReference type="EMBL" id="SMC63026.1"/>
    </source>
</evidence>